<keyword evidence="3" id="KW-0677">Repeat</keyword>
<feature type="domain" description="C2H2-type" evidence="9">
    <location>
        <begin position="845"/>
        <end position="874"/>
    </location>
</feature>
<dbReference type="OrthoDB" id="8922241at2759"/>
<feature type="compositionally biased region" description="Low complexity" evidence="8">
    <location>
        <begin position="192"/>
        <end position="202"/>
    </location>
</feature>
<sequence length="1075" mass="110540">MLSYMEPVAPSSGHHGGSATPYAWESSQLQQHALTMNTAGGRRDGFPSHGNEYAASGTTIATTACSSTTAIPALHEPLAPPPPPALLLPKSTVGNLLPPLTPTVLESFPATTAGDLVPEWSASSTMAAPMPMPSEPFYHHAGPSYNGHGGQGGHSYGCAQDHGHGGHPFHGPTADAGTSAPPPPPVYSSYEQQQHQQQHHYQGGPPTMYSDMARTNEYAVTIPPAQSSHLGDAYSFPVMAPAAEGGYGAPNASTGLHAPPLPPPMGQGASYAYDHAPTYSNAYGAGDQHLYQPNGAMPPVSTMGNASTMPMSHAHPYSYSGLDSTGFAMPASTTGTPTALPVQLHDPATTTTATEMLSTTNTSLVASPAQITPVDVTGSPGTTHHDASVAASAMVSRFRAHDPPLPLPSASPSLGPHSLYPNETPVSSAPTSLPPAPSAPSLDIYPAPDHDSMLLSAHRDSPLLMPTTMSATTTSTVASGSLLALPDLATAAAPDLPSSMDLVPPTTTMAASVPTSLPTPPSSYSLAPTDPVAAVSPNLLGLHRRCYSLSSVPSPLPHVVPSHDEQNESMPSPAISPSDLSGSAAVNAAPAAYSAINTLPPSTSARIFDYSSSPPIKRPRRPDVQALRADAMDRVPEEDHTATSAPTASDSPPRKRGLSTPFPLAKTLSSSDPAAPAQPLPVPQPSSSSATPFAPVALPMGTTDPVPPPPPAPLAPAMAGGPIALAPLPMPMTMPLGYAPITTPPVAPATLPFPHPGTPAAAAYAMPPPPPPMAPLAPHPHAHPHPHPAYYYPPPPHHHPNAHQHHPAPGGTAPLPLLAYGPNGYVELPSVTAVHDPTPETAKPFVCTFAPCTARFSRNHDLKRHERIHTGEKKWQCVECGRAFGRRDALVRHTSAPGGKCKAMFGKRRTGKQSPGTGTAAGEKGETKAAKQEEQGNESSDESRDGDQPPPVKKVHLDPSAEKSAAVATTSTPSTTVPVTTTGASSLRSMLQTAPASRPMPLSTTTTAFPVPIAPMPTAPLAAPMTTVPAAATSTPFMPLPMHTTTTAPVAIAPAPAPMPFPSSVTTGNTTTTTP</sequence>
<keyword evidence="4 7" id="KW-0863">Zinc-finger</keyword>
<dbReference type="EMBL" id="GG745330">
    <property type="protein sequence ID" value="KNE56108.1"/>
    <property type="molecule type" value="Genomic_DNA"/>
</dbReference>
<feature type="region of interest" description="Disordered" evidence="8">
    <location>
        <begin position="402"/>
        <end position="447"/>
    </location>
</feature>
<feature type="compositionally biased region" description="Low complexity" evidence="8">
    <location>
        <begin position="410"/>
        <end position="431"/>
    </location>
</feature>
<protein>
    <recommendedName>
        <fullName evidence="9">C2H2-type domain-containing protein</fullName>
    </recommendedName>
</protein>
<dbReference type="STRING" id="578462.A0A0L0S0N2"/>
<dbReference type="AlphaFoldDB" id="A0A0L0S0N2"/>
<feature type="region of interest" description="Disordered" evidence="8">
    <location>
        <begin position="1"/>
        <end position="21"/>
    </location>
</feature>
<gene>
    <name evidence="10" type="ORF">AMAG_01948</name>
</gene>
<reference evidence="11" key="2">
    <citation type="submission" date="2009-11" db="EMBL/GenBank/DDBJ databases">
        <title>The Genome Sequence of Allomyces macrogynus strain ATCC 38327.</title>
        <authorList>
            <consortium name="The Broad Institute Genome Sequencing Platform"/>
            <person name="Russ C."/>
            <person name="Cuomo C."/>
            <person name="Shea T."/>
            <person name="Young S.K."/>
            <person name="Zeng Q."/>
            <person name="Koehrsen M."/>
            <person name="Haas B."/>
            <person name="Borodovsky M."/>
            <person name="Guigo R."/>
            <person name="Alvarado L."/>
            <person name="Berlin A."/>
            <person name="Borenstein D."/>
            <person name="Chen Z."/>
            <person name="Engels R."/>
            <person name="Freedman E."/>
            <person name="Gellesch M."/>
            <person name="Goldberg J."/>
            <person name="Griggs A."/>
            <person name="Gujja S."/>
            <person name="Heiman D."/>
            <person name="Hepburn T."/>
            <person name="Howarth C."/>
            <person name="Jen D."/>
            <person name="Larson L."/>
            <person name="Lewis B."/>
            <person name="Mehta T."/>
            <person name="Park D."/>
            <person name="Pearson M."/>
            <person name="Roberts A."/>
            <person name="Saif S."/>
            <person name="Shenoy N."/>
            <person name="Sisk P."/>
            <person name="Stolte C."/>
            <person name="Sykes S."/>
            <person name="Walk T."/>
            <person name="White J."/>
            <person name="Yandava C."/>
            <person name="Burger G."/>
            <person name="Gray M.W."/>
            <person name="Holland P.W.H."/>
            <person name="King N."/>
            <person name="Lang F.B.F."/>
            <person name="Roger A.J."/>
            <person name="Ruiz-Trillo I."/>
            <person name="Lander E."/>
            <person name="Nusbaum C."/>
        </authorList>
    </citation>
    <scope>NUCLEOTIDE SEQUENCE [LARGE SCALE GENOMIC DNA]</scope>
    <source>
        <strain evidence="11">ATCC 38327</strain>
    </source>
</reference>
<feature type="region of interest" description="Disordered" evidence="8">
    <location>
        <begin position="894"/>
        <end position="985"/>
    </location>
</feature>
<feature type="region of interest" description="Disordered" evidence="8">
    <location>
        <begin position="633"/>
        <end position="711"/>
    </location>
</feature>
<evidence type="ECO:0000256" key="4">
    <source>
        <dbReference type="ARBA" id="ARBA00022771"/>
    </source>
</evidence>
<dbReference type="GO" id="GO:0005634">
    <property type="term" value="C:nucleus"/>
    <property type="evidence" value="ECO:0007669"/>
    <property type="project" value="UniProtKB-SubCell"/>
</dbReference>
<proteinExistence type="predicted"/>
<evidence type="ECO:0000256" key="8">
    <source>
        <dbReference type="SAM" id="MobiDB-lite"/>
    </source>
</evidence>
<feature type="region of interest" description="Disordered" evidence="8">
    <location>
        <begin position="1053"/>
        <end position="1075"/>
    </location>
</feature>
<dbReference type="SUPFAM" id="SSF57667">
    <property type="entry name" value="beta-beta-alpha zinc fingers"/>
    <property type="match status" value="1"/>
</dbReference>
<dbReference type="FunFam" id="3.30.160.60:FF:002343">
    <property type="entry name" value="Zinc finger protein 33A"/>
    <property type="match status" value="1"/>
</dbReference>
<reference evidence="10 11" key="1">
    <citation type="submission" date="2009-11" db="EMBL/GenBank/DDBJ databases">
        <title>Annotation of Allomyces macrogynus ATCC 38327.</title>
        <authorList>
            <consortium name="The Broad Institute Genome Sequencing Platform"/>
            <person name="Russ C."/>
            <person name="Cuomo C."/>
            <person name="Burger G."/>
            <person name="Gray M.W."/>
            <person name="Holland P.W.H."/>
            <person name="King N."/>
            <person name="Lang F.B.F."/>
            <person name="Roger A.J."/>
            <person name="Ruiz-Trillo I."/>
            <person name="Young S.K."/>
            <person name="Zeng Q."/>
            <person name="Gargeya S."/>
            <person name="Fitzgerald M."/>
            <person name="Haas B."/>
            <person name="Abouelleil A."/>
            <person name="Alvarado L."/>
            <person name="Arachchi H.M."/>
            <person name="Berlin A."/>
            <person name="Chapman S.B."/>
            <person name="Gearin G."/>
            <person name="Goldberg J."/>
            <person name="Griggs A."/>
            <person name="Gujja S."/>
            <person name="Hansen M."/>
            <person name="Heiman D."/>
            <person name="Howarth C."/>
            <person name="Larimer J."/>
            <person name="Lui A."/>
            <person name="MacDonald P.J.P."/>
            <person name="McCowen C."/>
            <person name="Montmayeur A."/>
            <person name="Murphy C."/>
            <person name="Neiman D."/>
            <person name="Pearson M."/>
            <person name="Priest M."/>
            <person name="Roberts A."/>
            <person name="Saif S."/>
            <person name="Shea T."/>
            <person name="Sisk P."/>
            <person name="Stolte C."/>
            <person name="Sykes S."/>
            <person name="Wortman J."/>
            <person name="Nusbaum C."/>
            <person name="Birren B."/>
        </authorList>
    </citation>
    <scope>NUCLEOTIDE SEQUENCE [LARGE SCALE GENOMIC DNA]</scope>
    <source>
        <strain evidence="10 11">ATCC 38327</strain>
    </source>
</reference>
<dbReference type="eggNOG" id="KOG1721">
    <property type="taxonomic scope" value="Eukaryota"/>
</dbReference>
<dbReference type="InterPro" id="IPR051059">
    <property type="entry name" value="VerF-like"/>
</dbReference>
<accession>A0A0L0S0N2</accession>
<feature type="compositionally biased region" description="Low complexity" evidence="8">
    <location>
        <begin position="964"/>
        <end position="982"/>
    </location>
</feature>
<keyword evidence="6" id="KW-0539">Nucleus</keyword>
<dbReference type="GO" id="GO:0000981">
    <property type="term" value="F:DNA-binding transcription factor activity, RNA polymerase II-specific"/>
    <property type="evidence" value="ECO:0007669"/>
    <property type="project" value="InterPro"/>
</dbReference>
<dbReference type="VEuPathDB" id="FungiDB:AMAG_01948"/>
<evidence type="ECO:0000256" key="5">
    <source>
        <dbReference type="ARBA" id="ARBA00022833"/>
    </source>
</evidence>
<feature type="region of interest" description="Disordered" evidence="8">
    <location>
        <begin position="142"/>
        <end position="210"/>
    </location>
</feature>
<dbReference type="PANTHER" id="PTHR40626:SF11">
    <property type="entry name" value="ZINC FINGER PROTEIN YPR022C"/>
    <property type="match status" value="1"/>
</dbReference>
<dbReference type="SMART" id="SM00355">
    <property type="entry name" value="ZnF_C2H2"/>
    <property type="match status" value="2"/>
</dbReference>
<dbReference type="OMA" id="DMARTNE"/>
<dbReference type="Gene3D" id="3.30.160.60">
    <property type="entry name" value="Classic Zinc Finger"/>
    <property type="match status" value="2"/>
</dbReference>
<dbReference type="InterPro" id="IPR036236">
    <property type="entry name" value="Znf_C2H2_sf"/>
</dbReference>
<evidence type="ECO:0000313" key="11">
    <source>
        <dbReference type="Proteomes" id="UP000054350"/>
    </source>
</evidence>
<evidence type="ECO:0000313" key="10">
    <source>
        <dbReference type="EMBL" id="KNE56108.1"/>
    </source>
</evidence>
<organism evidence="10 11">
    <name type="scientific">Allomyces macrogynus (strain ATCC 38327)</name>
    <name type="common">Allomyces javanicus var. macrogynus</name>
    <dbReference type="NCBI Taxonomy" id="578462"/>
    <lineage>
        <taxon>Eukaryota</taxon>
        <taxon>Fungi</taxon>
        <taxon>Fungi incertae sedis</taxon>
        <taxon>Blastocladiomycota</taxon>
        <taxon>Blastocladiomycetes</taxon>
        <taxon>Blastocladiales</taxon>
        <taxon>Blastocladiaceae</taxon>
        <taxon>Allomyces</taxon>
    </lineage>
</organism>
<evidence type="ECO:0000256" key="7">
    <source>
        <dbReference type="PROSITE-ProRule" id="PRU00042"/>
    </source>
</evidence>
<feature type="compositionally biased region" description="Basic and acidic residues" evidence="8">
    <location>
        <begin position="923"/>
        <end position="934"/>
    </location>
</feature>
<dbReference type="GO" id="GO:0008270">
    <property type="term" value="F:zinc ion binding"/>
    <property type="evidence" value="ECO:0007669"/>
    <property type="project" value="UniProtKB-KW"/>
</dbReference>
<keyword evidence="2" id="KW-0479">Metal-binding</keyword>
<feature type="domain" description="C2H2-type" evidence="9">
    <location>
        <begin position="875"/>
        <end position="902"/>
    </location>
</feature>
<evidence type="ECO:0000256" key="1">
    <source>
        <dbReference type="ARBA" id="ARBA00004123"/>
    </source>
</evidence>
<dbReference type="PANTHER" id="PTHR40626">
    <property type="entry name" value="MIP31509P"/>
    <property type="match status" value="1"/>
</dbReference>
<dbReference type="GO" id="GO:0000978">
    <property type="term" value="F:RNA polymerase II cis-regulatory region sequence-specific DNA binding"/>
    <property type="evidence" value="ECO:0007669"/>
    <property type="project" value="InterPro"/>
</dbReference>
<dbReference type="InterPro" id="IPR013087">
    <property type="entry name" value="Znf_C2H2_type"/>
</dbReference>
<keyword evidence="11" id="KW-1185">Reference proteome</keyword>
<feature type="compositionally biased region" description="Low complexity" evidence="8">
    <location>
        <begin position="1066"/>
        <end position="1075"/>
    </location>
</feature>
<keyword evidence="5" id="KW-0862">Zinc</keyword>
<evidence type="ECO:0000259" key="9">
    <source>
        <dbReference type="PROSITE" id="PS50157"/>
    </source>
</evidence>
<evidence type="ECO:0000256" key="2">
    <source>
        <dbReference type="ARBA" id="ARBA00022723"/>
    </source>
</evidence>
<dbReference type="PROSITE" id="PS00028">
    <property type="entry name" value="ZINC_FINGER_C2H2_1"/>
    <property type="match status" value="1"/>
</dbReference>
<dbReference type="GO" id="GO:0000785">
    <property type="term" value="C:chromatin"/>
    <property type="evidence" value="ECO:0007669"/>
    <property type="project" value="TreeGrafter"/>
</dbReference>
<evidence type="ECO:0000256" key="6">
    <source>
        <dbReference type="ARBA" id="ARBA00023242"/>
    </source>
</evidence>
<dbReference type="Proteomes" id="UP000054350">
    <property type="component" value="Unassembled WGS sequence"/>
</dbReference>
<evidence type="ECO:0000256" key="3">
    <source>
        <dbReference type="ARBA" id="ARBA00022737"/>
    </source>
</evidence>
<dbReference type="PROSITE" id="PS50157">
    <property type="entry name" value="ZINC_FINGER_C2H2_2"/>
    <property type="match status" value="2"/>
</dbReference>
<feature type="region of interest" description="Disordered" evidence="8">
    <location>
        <begin position="557"/>
        <end position="582"/>
    </location>
</feature>
<comment type="subcellular location">
    <subcellularLocation>
        <location evidence="1">Nucleus</location>
    </subcellularLocation>
</comment>
<name>A0A0L0S0N2_ALLM3</name>